<dbReference type="PANTHER" id="PTHR37686:SF1">
    <property type="entry name" value="LD36006P"/>
    <property type="match status" value="1"/>
</dbReference>
<keyword evidence="2" id="KW-0812">Transmembrane</keyword>
<sequence length="1451" mass="161106">MVLETVIRNSDGTTTTPTVAALRVPSNGGGPVLVRPTSLQPPEKEPVNFQINLIGAPPEVEQLIEHIKSVAEQFLYHWKTFPINLPTPLSISPGGGVGNGGGGGVTGGGQSITSLSVAASGGGSNANIHNTVATSGNRKSRPINLRDLFIAPPFDELDAVAADGTGEPRLLTNAQLRSLRERGEFEVPSLNFPGQVHRWQLSQFLQKGSERTRDSLLSDLALSARFIVITAKGRLTGHFFSVAHAFRALLQGLIKLVDMVVGVPSLLAHNLDNKIKEERCRFLVAELVCRSEYEDCLDSLCSYVRHQLRRATMEKFDVNCNQAQPIPYLYVTPKGQDIDLRLFSKDTMRRALPILVGILEKETRGWFLHFRERLIAELRERKMSDAEIEEEVNDAVMKEYLQRVYTSILSNAELAELGENIPQLLVQQAQSVVIMHKAVDKIQKELKKSREEMETTLQEQHPVLSRVYPWLRAKLNAGEQAKLSKITWGAHEEALRAAQRLNLHQTVYFLNRDLAFMKEREPVLLKELKNAKAPTRNFQWACRIWSPKSWIIRRSFQGHSEVIPTVTCQQATSIVTPRSDPSQPVFLVEKELIRSTSTRWPMWRLLNLFQRTWTWTWNIMFLLGVIVPWCSPLGLRALCCKKPFMADLELSQVNGTLFPRKTSITQTMMSRLMELWRHISKARTHFETEPDTGFIGKGMTRHLNRLYNYFIKGFLGTLVILVLFPLLCCAVSASSLALAIAAPLWMPFITVTLHLYMMLVYDLDCPDESRRNRYCIFLEAVGWNIGVQGLLQPLAAVLVASVICPLVAVLVFFVGIVRYWVRLFWDAATFHLFIKKCGRVPASDSFAVRRIAGPGLALDYYFSIKPEQALAAFEAKMELDELQVAYQHSMETIICQPQKDFSQFVEACFGPFSAQLSKSVGPYRQLEREGQDLMASLHEKLEKRRRDLQTGLTTAVKSRIKLNTMELKIVIQQSAYMLEKFYPSHVIARLSISEEEFWDAKGLSVGDWAGLAGMLYADIFSLDFLTPLSDTDTQFKLEPHAQLDLNRYNEMVQNTSDIMGINGPDLLGNVYAPRGNIQVHSPYLEVSAFNPRSRVMINSRRAEKRIDTTSSGLTTPRVRARRSPMPSPKQKTQSWKPWKRKQQPKHAADKLLIPLPIPHPVHIAISIYNRDSDQPIPIESELCWEILRSIEECQGDQEAIVRFRELGDRIDGVGHHHHHRSVGISVDGLAAIDSSIDSLDSQNSSNSGTKDSMDMMAGATETLPCTNREVTIMMPLGADDEDDNDRVDGGNGRIGRTGDGANDLVVPHGTTNTTVLMMPSANGSGSVTTTTVATVGGTAGAGATTPSSATASAGPTHFHWTLRNWGGNGQSGAGQGNRRRNTSYTYSSTTTTSGGGGAGGAGGQLNSGSATNSANDSQLDQIRVDLASPEDISLDTDSSRAMFTAAYGTSV</sequence>
<reference evidence="4" key="1">
    <citation type="submission" date="2013-03" db="EMBL/GenBank/DDBJ databases">
        <title>The Genome Sequence of Anopheles dirus WRAIR2.</title>
        <authorList>
            <consortium name="The Broad Institute Genomics Platform"/>
            <person name="Neafsey D.E."/>
            <person name="Walton C."/>
            <person name="Walker B."/>
            <person name="Young S.K."/>
            <person name="Zeng Q."/>
            <person name="Gargeya S."/>
            <person name="Fitzgerald M."/>
            <person name="Haas B."/>
            <person name="Abouelleil A."/>
            <person name="Allen A.W."/>
            <person name="Alvarado L."/>
            <person name="Arachchi H.M."/>
            <person name="Berlin A.M."/>
            <person name="Chapman S.B."/>
            <person name="Gainer-Dewar J."/>
            <person name="Goldberg J."/>
            <person name="Griggs A."/>
            <person name="Gujja S."/>
            <person name="Hansen M."/>
            <person name="Howarth C."/>
            <person name="Imamovic A."/>
            <person name="Ireland A."/>
            <person name="Larimer J."/>
            <person name="McCowan C."/>
            <person name="Murphy C."/>
            <person name="Pearson M."/>
            <person name="Poon T.W."/>
            <person name="Priest M."/>
            <person name="Roberts A."/>
            <person name="Saif S."/>
            <person name="Shea T."/>
            <person name="Sisk P."/>
            <person name="Sykes S."/>
            <person name="Wortman J."/>
            <person name="Nusbaum C."/>
            <person name="Birren B."/>
        </authorList>
    </citation>
    <scope>NUCLEOTIDE SEQUENCE [LARGE SCALE GENOMIC DNA]</scope>
    <source>
        <strain evidence="4">WRAIR2</strain>
    </source>
</reference>
<feature type="region of interest" description="Disordered" evidence="1">
    <location>
        <begin position="1106"/>
        <end position="1143"/>
    </location>
</feature>
<feature type="transmembrane region" description="Helical" evidence="2">
    <location>
        <begin position="709"/>
        <end position="733"/>
    </location>
</feature>
<protein>
    <submittedName>
        <fullName evidence="3">Uncharacterized protein</fullName>
    </submittedName>
</protein>
<organism evidence="3 4">
    <name type="scientific">Anopheles dirus</name>
    <dbReference type="NCBI Taxonomy" id="7168"/>
    <lineage>
        <taxon>Eukaryota</taxon>
        <taxon>Metazoa</taxon>
        <taxon>Ecdysozoa</taxon>
        <taxon>Arthropoda</taxon>
        <taxon>Hexapoda</taxon>
        <taxon>Insecta</taxon>
        <taxon>Pterygota</taxon>
        <taxon>Neoptera</taxon>
        <taxon>Endopterygota</taxon>
        <taxon>Diptera</taxon>
        <taxon>Nematocera</taxon>
        <taxon>Culicoidea</taxon>
        <taxon>Culicidae</taxon>
        <taxon>Anophelinae</taxon>
        <taxon>Anopheles</taxon>
    </lineage>
</organism>
<evidence type="ECO:0000313" key="3">
    <source>
        <dbReference type="EnsemblMetazoa" id="ADIR005475-PA"/>
    </source>
</evidence>
<dbReference type="VEuPathDB" id="VectorBase:ADIR005475"/>
<feature type="compositionally biased region" description="Gly residues" evidence="1">
    <location>
        <begin position="1366"/>
        <end position="1375"/>
    </location>
</feature>
<dbReference type="EnsemblMetazoa" id="ADIR005475-RA">
    <property type="protein sequence ID" value="ADIR005475-PA"/>
    <property type="gene ID" value="ADIR005475"/>
</dbReference>
<accession>A0A182NCW1</accession>
<feature type="compositionally biased region" description="Low complexity" evidence="1">
    <location>
        <begin position="1382"/>
        <end position="1392"/>
    </location>
</feature>
<dbReference type="STRING" id="7168.A0A182NCW1"/>
<feature type="transmembrane region" description="Helical" evidence="2">
    <location>
        <begin position="797"/>
        <end position="821"/>
    </location>
</feature>
<feature type="transmembrane region" description="Helical" evidence="2">
    <location>
        <begin position="615"/>
        <end position="635"/>
    </location>
</feature>
<feature type="region of interest" description="Disordered" evidence="1">
    <location>
        <begin position="1363"/>
        <end position="1416"/>
    </location>
</feature>
<proteinExistence type="predicted"/>
<feature type="compositionally biased region" description="Gly residues" evidence="1">
    <location>
        <begin position="1393"/>
        <end position="1405"/>
    </location>
</feature>
<feature type="transmembrane region" description="Helical" evidence="2">
    <location>
        <begin position="739"/>
        <end position="761"/>
    </location>
</feature>
<reference evidence="3" key="2">
    <citation type="submission" date="2020-05" db="UniProtKB">
        <authorList>
            <consortium name="EnsemblMetazoa"/>
        </authorList>
    </citation>
    <scope>IDENTIFICATION</scope>
    <source>
        <strain evidence="3">WRAIR2</strain>
    </source>
</reference>
<evidence type="ECO:0000313" key="4">
    <source>
        <dbReference type="Proteomes" id="UP000075884"/>
    </source>
</evidence>
<evidence type="ECO:0000256" key="1">
    <source>
        <dbReference type="SAM" id="MobiDB-lite"/>
    </source>
</evidence>
<dbReference type="PANTHER" id="PTHR37686">
    <property type="entry name" value="LD36006P"/>
    <property type="match status" value="1"/>
</dbReference>
<feature type="compositionally biased region" description="Polar residues" evidence="1">
    <location>
        <begin position="1406"/>
        <end position="1416"/>
    </location>
</feature>
<dbReference type="Proteomes" id="UP000075884">
    <property type="component" value="Unassembled WGS sequence"/>
</dbReference>
<name>A0A182NCW1_9DIPT</name>
<evidence type="ECO:0000256" key="2">
    <source>
        <dbReference type="SAM" id="Phobius"/>
    </source>
</evidence>
<keyword evidence="4" id="KW-1185">Reference proteome</keyword>
<dbReference type="Pfam" id="PF25228">
    <property type="entry name" value="Lips"/>
    <property type="match status" value="1"/>
</dbReference>
<keyword evidence="2" id="KW-1133">Transmembrane helix</keyword>
<keyword evidence="2" id="KW-0472">Membrane</keyword>
<dbReference type="InterPro" id="IPR057435">
    <property type="entry name" value="Lips"/>
</dbReference>